<keyword evidence="7 17" id="KW-0347">Helicase</keyword>
<feature type="short sequence motif" description="Q motif" evidence="12">
    <location>
        <begin position="97"/>
        <end position="125"/>
    </location>
</feature>
<accession>A0AAD9CFW3</accession>
<dbReference type="SMART" id="SM00490">
    <property type="entry name" value="HELICc"/>
    <property type="match status" value="1"/>
</dbReference>
<gene>
    <name evidence="17" type="ORF">KUDE01_018367</name>
</gene>
<protein>
    <recommendedName>
        <fullName evidence="3">RNA helicase</fullName>
        <ecNumber evidence="3">3.6.4.13</ecNumber>
    </recommendedName>
</protein>
<evidence type="ECO:0000313" key="17">
    <source>
        <dbReference type="EMBL" id="KAK1898844.1"/>
    </source>
</evidence>
<dbReference type="Proteomes" id="UP001228049">
    <property type="component" value="Unassembled WGS sequence"/>
</dbReference>
<dbReference type="GO" id="GO:0016787">
    <property type="term" value="F:hydrolase activity"/>
    <property type="evidence" value="ECO:0007669"/>
    <property type="project" value="UniProtKB-KW"/>
</dbReference>
<dbReference type="PROSITE" id="PS51194">
    <property type="entry name" value="HELICASE_CTER"/>
    <property type="match status" value="1"/>
</dbReference>
<dbReference type="GO" id="GO:0005524">
    <property type="term" value="F:ATP binding"/>
    <property type="evidence" value="ECO:0007669"/>
    <property type="project" value="UniProtKB-KW"/>
</dbReference>
<keyword evidence="8" id="KW-0067">ATP-binding</keyword>
<evidence type="ECO:0000256" key="13">
    <source>
        <dbReference type="SAM" id="MobiDB-lite"/>
    </source>
</evidence>
<evidence type="ECO:0000256" key="10">
    <source>
        <dbReference type="ARBA" id="ARBA00023242"/>
    </source>
</evidence>
<evidence type="ECO:0000259" key="15">
    <source>
        <dbReference type="PROSITE" id="PS51194"/>
    </source>
</evidence>
<dbReference type="PROSITE" id="PS51192">
    <property type="entry name" value="HELICASE_ATP_BIND_1"/>
    <property type="match status" value="1"/>
</dbReference>
<keyword evidence="4" id="KW-0963">Cytoplasm</keyword>
<dbReference type="Gene3D" id="3.40.50.300">
    <property type="entry name" value="P-loop containing nucleotide triphosphate hydrolases"/>
    <property type="match status" value="3"/>
</dbReference>
<comment type="subcellular location">
    <subcellularLocation>
        <location evidence="2">Cytoplasm</location>
    </subcellularLocation>
    <subcellularLocation>
        <location evidence="1">Nucleus</location>
    </subcellularLocation>
</comment>
<evidence type="ECO:0000256" key="2">
    <source>
        <dbReference type="ARBA" id="ARBA00004496"/>
    </source>
</evidence>
<dbReference type="GO" id="GO:0003724">
    <property type="term" value="F:RNA helicase activity"/>
    <property type="evidence" value="ECO:0007669"/>
    <property type="project" value="UniProtKB-EC"/>
</dbReference>
<dbReference type="EC" id="3.6.4.13" evidence="3"/>
<dbReference type="EMBL" id="JASDAP010000008">
    <property type="protein sequence ID" value="KAK1898844.1"/>
    <property type="molecule type" value="Genomic_DNA"/>
</dbReference>
<evidence type="ECO:0000256" key="7">
    <source>
        <dbReference type="ARBA" id="ARBA00022806"/>
    </source>
</evidence>
<evidence type="ECO:0000256" key="8">
    <source>
        <dbReference type="ARBA" id="ARBA00022840"/>
    </source>
</evidence>
<feature type="domain" description="DEAD-box RNA helicase Q" evidence="16">
    <location>
        <begin position="97"/>
        <end position="125"/>
    </location>
</feature>
<dbReference type="Pfam" id="PF00271">
    <property type="entry name" value="Helicase_C"/>
    <property type="match status" value="1"/>
</dbReference>
<comment type="catalytic activity">
    <reaction evidence="11">
        <text>ATP + H2O = ADP + phosphate + H(+)</text>
        <dbReference type="Rhea" id="RHEA:13065"/>
        <dbReference type="ChEBI" id="CHEBI:15377"/>
        <dbReference type="ChEBI" id="CHEBI:15378"/>
        <dbReference type="ChEBI" id="CHEBI:30616"/>
        <dbReference type="ChEBI" id="CHEBI:43474"/>
        <dbReference type="ChEBI" id="CHEBI:456216"/>
        <dbReference type="EC" id="3.6.4.13"/>
    </reaction>
</comment>
<evidence type="ECO:0000256" key="1">
    <source>
        <dbReference type="ARBA" id="ARBA00004123"/>
    </source>
</evidence>
<sequence length="510" mass="57039">MSGDSWDVSVDVQEASTARSQLDFLKKVDPCLPAGIRETDINGNIEPQTDVSLGGGPPSDLAEQSLLNKLIRSSLVRNMNQVEVLQRDPSSPLFSVKTFEELRLKPELLRGVYCLGFNRPSRIQENALPMMLAQPPQNLIAQSQSGTGKTAAFSLAMLSHVKPENHWTQIGQVMEQMGKFCPEVTLTYAVRGNRMERGVRLQQHVVIRTLSGEGRAPAVARGHLDPQWRGACACSSTWSSGPSVERGVRLQQHVVIGTPGTLLDWCSKYRIIDPKLISMFVLDEADVMIATQGHRDQSIRIHRLLPKECQMLLFSATFEDSVWGFAEKVVPDPNIIRLRREEETLDTIKQFYILCREEEEKFSALCDLYGGLTVAQAMIFCRTRRTASWLAGRLTEEGHQVALLSGELTVEQRADVIQRFRTGKEKVLVTTNVCSRGIDVEQVTLVVNFDLPVDMEGNADNETYLHRIGRTGRFGRRGFAVNMVDNREAFQPQHQPAGPGNLQEMELLIS</sequence>
<evidence type="ECO:0000256" key="4">
    <source>
        <dbReference type="ARBA" id="ARBA00022490"/>
    </source>
</evidence>
<dbReference type="GO" id="GO:0005737">
    <property type="term" value="C:cytoplasm"/>
    <property type="evidence" value="ECO:0007669"/>
    <property type="project" value="UniProtKB-SubCell"/>
</dbReference>
<dbReference type="PROSITE" id="PS51195">
    <property type="entry name" value="Q_MOTIF"/>
    <property type="match status" value="1"/>
</dbReference>
<dbReference type="SMART" id="SM00487">
    <property type="entry name" value="DEXDc"/>
    <property type="match status" value="1"/>
</dbReference>
<dbReference type="GO" id="GO:0005634">
    <property type="term" value="C:nucleus"/>
    <property type="evidence" value="ECO:0007669"/>
    <property type="project" value="UniProtKB-SubCell"/>
</dbReference>
<name>A0AAD9CFW3_DISEL</name>
<comment type="caution">
    <text evidence="17">The sequence shown here is derived from an EMBL/GenBank/DDBJ whole genome shotgun (WGS) entry which is preliminary data.</text>
</comment>
<dbReference type="GO" id="GO:0003723">
    <property type="term" value="F:RNA binding"/>
    <property type="evidence" value="ECO:0007669"/>
    <property type="project" value="UniProtKB-KW"/>
</dbReference>
<keyword evidence="5" id="KW-0547">Nucleotide-binding</keyword>
<evidence type="ECO:0000256" key="12">
    <source>
        <dbReference type="PROSITE-ProRule" id="PRU00552"/>
    </source>
</evidence>
<dbReference type="InterPro" id="IPR027417">
    <property type="entry name" value="P-loop_NTPase"/>
</dbReference>
<dbReference type="AlphaFoldDB" id="A0AAD9CFW3"/>
<keyword evidence="10" id="KW-0539">Nucleus</keyword>
<dbReference type="Gene3D" id="6.10.250.2170">
    <property type="match status" value="1"/>
</dbReference>
<dbReference type="InterPro" id="IPR001650">
    <property type="entry name" value="Helicase_C-like"/>
</dbReference>
<dbReference type="FunFam" id="3.40.50.300:FF:000318">
    <property type="entry name" value="ATP-dependent RNA helicase DDX19B"/>
    <property type="match status" value="1"/>
</dbReference>
<feature type="domain" description="Helicase ATP-binding" evidence="14">
    <location>
        <begin position="130"/>
        <end position="336"/>
    </location>
</feature>
<dbReference type="Pfam" id="PF00270">
    <property type="entry name" value="DEAD"/>
    <property type="match status" value="2"/>
</dbReference>
<dbReference type="InterPro" id="IPR014014">
    <property type="entry name" value="RNA_helicase_DEAD_Q_motif"/>
</dbReference>
<evidence type="ECO:0000259" key="16">
    <source>
        <dbReference type="PROSITE" id="PS51195"/>
    </source>
</evidence>
<dbReference type="InterPro" id="IPR014001">
    <property type="entry name" value="Helicase_ATP-bd"/>
</dbReference>
<dbReference type="InterPro" id="IPR011545">
    <property type="entry name" value="DEAD/DEAH_box_helicase_dom"/>
</dbReference>
<dbReference type="CDD" id="cd18787">
    <property type="entry name" value="SF2_C_DEAD"/>
    <property type="match status" value="1"/>
</dbReference>
<keyword evidence="9" id="KW-0694">RNA-binding</keyword>
<dbReference type="SUPFAM" id="SSF52540">
    <property type="entry name" value="P-loop containing nucleoside triphosphate hydrolases"/>
    <property type="match status" value="2"/>
</dbReference>
<evidence type="ECO:0000259" key="14">
    <source>
        <dbReference type="PROSITE" id="PS51192"/>
    </source>
</evidence>
<evidence type="ECO:0000256" key="3">
    <source>
        <dbReference type="ARBA" id="ARBA00012552"/>
    </source>
</evidence>
<feature type="domain" description="Helicase C-terminal" evidence="15">
    <location>
        <begin position="347"/>
        <end position="510"/>
    </location>
</feature>
<keyword evidence="6" id="KW-0378">Hydrolase</keyword>
<evidence type="ECO:0000256" key="11">
    <source>
        <dbReference type="ARBA" id="ARBA00047984"/>
    </source>
</evidence>
<evidence type="ECO:0000256" key="5">
    <source>
        <dbReference type="ARBA" id="ARBA00022741"/>
    </source>
</evidence>
<keyword evidence="18" id="KW-1185">Reference proteome</keyword>
<evidence type="ECO:0000256" key="6">
    <source>
        <dbReference type="ARBA" id="ARBA00022801"/>
    </source>
</evidence>
<proteinExistence type="predicted"/>
<evidence type="ECO:0000313" key="18">
    <source>
        <dbReference type="Proteomes" id="UP001228049"/>
    </source>
</evidence>
<feature type="compositionally biased region" description="Polar residues" evidence="13">
    <location>
        <begin position="41"/>
        <end position="51"/>
    </location>
</feature>
<evidence type="ECO:0000256" key="9">
    <source>
        <dbReference type="ARBA" id="ARBA00022884"/>
    </source>
</evidence>
<reference evidence="17" key="1">
    <citation type="submission" date="2023-04" db="EMBL/GenBank/DDBJ databases">
        <title>Chromosome-level genome of Chaenocephalus aceratus.</title>
        <authorList>
            <person name="Park H."/>
        </authorList>
    </citation>
    <scope>NUCLEOTIDE SEQUENCE</scope>
    <source>
        <strain evidence="17">DE</strain>
        <tissue evidence="17">Muscle</tissue>
    </source>
</reference>
<dbReference type="PANTHER" id="PTHR47958">
    <property type="entry name" value="ATP-DEPENDENT RNA HELICASE DBP3"/>
    <property type="match status" value="1"/>
</dbReference>
<feature type="region of interest" description="Disordered" evidence="13">
    <location>
        <begin position="38"/>
        <end position="57"/>
    </location>
</feature>
<organism evidence="17 18">
    <name type="scientific">Dissostichus eleginoides</name>
    <name type="common">Patagonian toothfish</name>
    <name type="synonym">Dissostichus amissus</name>
    <dbReference type="NCBI Taxonomy" id="100907"/>
    <lineage>
        <taxon>Eukaryota</taxon>
        <taxon>Metazoa</taxon>
        <taxon>Chordata</taxon>
        <taxon>Craniata</taxon>
        <taxon>Vertebrata</taxon>
        <taxon>Euteleostomi</taxon>
        <taxon>Actinopterygii</taxon>
        <taxon>Neopterygii</taxon>
        <taxon>Teleostei</taxon>
        <taxon>Neoteleostei</taxon>
        <taxon>Acanthomorphata</taxon>
        <taxon>Eupercaria</taxon>
        <taxon>Perciformes</taxon>
        <taxon>Notothenioidei</taxon>
        <taxon>Nototheniidae</taxon>
        <taxon>Dissostichus</taxon>
    </lineage>
</organism>